<evidence type="ECO:0000313" key="3">
    <source>
        <dbReference type="Proteomes" id="UP000503640"/>
    </source>
</evidence>
<dbReference type="Gene3D" id="3.30.1490.150">
    <property type="entry name" value="Hypothetical protein ph0010, domain 2"/>
    <property type="match status" value="1"/>
</dbReference>
<dbReference type="InterPro" id="IPR036071">
    <property type="entry name" value="AMMECR1_dom_sf"/>
</dbReference>
<dbReference type="Gene3D" id="3.30.700.20">
    <property type="entry name" value="Hypothetical protein ph0010, domain 1"/>
    <property type="match status" value="1"/>
</dbReference>
<dbReference type="SUPFAM" id="SSF143447">
    <property type="entry name" value="AMMECR1-like"/>
    <property type="match status" value="1"/>
</dbReference>
<dbReference type="RefSeq" id="WP_235969738.1">
    <property type="nucleotide sequence ID" value="NZ_BJTG01000014.1"/>
</dbReference>
<dbReference type="Proteomes" id="UP000503640">
    <property type="component" value="Unassembled WGS sequence"/>
</dbReference>
<organism evidence="2 3">
    <name type="scientific">Anaeromyxobacter diazotrophicus</name>
    <dbReference type="NCBI Taxonomy" id="2590199"/>
    <lineage>
        <taxon>Bacteria</taxon>
        <taxon>Pseudomonadati</taxon>
        <taxon>Myxococcota</taxon>
        <taxon>Myxococcia</taxon>
        <taxon>Myxococcales</taxon>
        <taxon>Cystobacterineae</taxon>
        <taxon>Anaeromyxobacteraceae</taxon>
        <taxon>Anaeromyxobacter</taxon>
    </lineage>
</organism>
<dbReference type="NCBIfam" id="TIGR04335">
    <property type="entry name" value="AmmeMemoSam_A"/>
    <property type="match status" value="1"/>
</dbReference>
<sequence length="196" mass="20272">MSAPAAAAPLGPVERAALLGVARAAVRARLGLGGAPALPAEGPLAAPGGAFVTLRVRGELRGCLGSFAPRGSLAATVAALAAGAATEDPRFPPLRPEELDDLDLHVSIVAPRRPMRDPSELALGRDGVVVELGWHRGALLPQVAVEEGWDAKTFLERTCLKAGLPPGAWRDPQAKVELFAAEEVGPERLDPARPGM</sequence>
<dbReference type="PANTHER" id="PTHR13016">
    <property type="entry name" value="AMMECR1 HOMOLOG"/>
    <property type="match status" value="1"/>
</dbReference>
<dbReference type="AlphaFoldDB" id="A0A7I9VT02"/>
<protein>
    <recommendedName>
        <fullName evidence="1">AMMECR1 domain-containing protein</fullName>
    </recommendedName>
</protein>
<dbReference type="PANTHER" id="PTHR13016:SF0">
    <property type="entry name" value="AMME SYNDROME CANDIDATE GENE 1 PROTEIN"/>
    <property type="match status" value="1"/>
</dbReference>
<accession>A0A7I9VT02</accession>
<proteinExistence type="predicted"/>
<dbReference type="InterPro" id="IPR027623">
    <property type="entry name" value="AmmeMemoSam_A"/>
</dbReference>
<dbReference type="InterPro" id="IPR023473">
    <property type="entry name" value="AMMECR1"/>
</dbReference>
<name>A0A7I9VT02_9BACT</name>
<evidence type="ECO:0000313" key="2">
    <source>
        <dbReference type="EMBL" id="GEJ59431.1"/>
    </source>
</evidence>
<gene>
    <name evidence="2" type="ORF">AMYX_41720</name>
</gene>
<keyword evidence="3" id="KW-1185">Reference proteome</keyword>
<evidence type="ECO:0000259" key="1">
    <source>
        <dbReference type="PROSITE" id="PS51112"/>
    </source>
</evidence>
<dbReference type="InterPro" id="IPR027485">
    <property type="entry name" value="AMMECR1_N"/>
</dbReference>
<dbReference type="PROSITE" id="PS51112">
    <property type="entry name" value="AMMECR1"/>
    <property type="match status" value="1"/>
</dbReference>
<comment type="caution">
    <text evidence="2">The sequence shown here is derived from an EMBL/GenBank/DDBJ whole genome shotgun (WGS) entry which is preliminary data.</text>
</comment>
<dbReference type="EMBL" id="BJTG01000014">
    <property type="protein sequence ID" value="GEJ59431.1"/>
    <property type="molecule type" value="Genomic_DNA"/>
</dbReference>
<dbReference type="Pfam" id="PF01871">
    <property type="entry name" value="AMMECR1"/>
    <property type="match status" value="1"/>
</dbReference>
<dbReference type="InterPro" id="IPR002733">
    <property type="entry name" value="AMMECR1_domain"/>
</dbReference>
<dbReference type="NCBIfam" id="TIGR00296">
    <property type="entry name" value="TIGR00296 family protein"/>
    <property type="match status" value="1"/>
</dbReference>
<reference evidence="3" key="1">
    <citation type="journal article" date="2020" name="Appl. Environ. Microbiol.">
        <title>Diazotrophic Anaeromyxobacter Isolates from Soils.</title>
        <authorList>
            <person name="Masuda Y."/>
            <person name="Yamanaka H."/>
            <person name="Xu Z.X."/>
            <person name="Shiratori Y."/>
            <person name="Aono T."/>
            <person name="Amachi S."/>
            <person name="Senoo K."/>
            <person name="Itoh H."/>
        </authorList>
    </citation>
    <scope>NUCLEOTIDE SEQUENCE [LARGE SCALE GENOMIC DNA]</scope>
    <source>
        <strain evidence="3">R267</strain>
    </source>
</reference>
<feature type="domain" description="AMMECR1" evidence="1">
    <location>
        <begin position="5"/>
        <end position="195"/>
    </location>
</feature>